<reference evidence="1 2" key="1">
    <citation type="journal article" date="2020" name="Antonie Van Leeuwenhoek">
        <title>Rhodopirellula heiligendammensis sp. nov., Rhodopirellula pilleata sp. nov., and Rhodopirellula solitaria sp. nov. isolated from natural or artificial marine surfaces in Northern Germany and California, USA, and emended description of the genus Rhodopirellula.</title>
        <authorList>
            <person name="Kallscheuer N."/>
            <person name="Wiegand S."/>
            <person name="Jogler M."/>
            <person name="Boedeker C."/>
            <person name="Peeters S.H."/>
            <person name="Rast P."/>
            <person name="Heuer A."/>
            <person name="Jetten M.S.M."/>
            <person name="Rohde M."/>
            <person name="Jogler C."/>
        </authorList>
    </citation>
    <scope>NUCLEOTIDE SEQUENCE [LARGE SCALE GENOMIC DNA]</scope>
    <source>
        <strain evidence="1 2">Poly21</strain>
    </source>
</reference>
<comment type="caution">
    <text evidence="1">The sequence shown here is derived from an EMBL/GenBank/DDBJ whole genome shotgun (WGS) entry which is preliminary data.</text>
</comment>
<dbReference type="Proteomes" id="UP000319908">
    <property type="component" value="Unassembled WGS sequence"/>
</dbReference>
<gene>
    <name evidence="1" type="ORF">Poly21_01130</name>
</gene>
<evidence type="ECO:0000313" key="2">
    <source>
        <dbReference type="Proteomes" id="UP000319908"/>
    </source>
</evidence>
<keyword evidence="2" id="KW-1185">Reference proteome</keyword>
<dbReference type="EMBL" id="SJPU01000001">
    <property type="protein sequence ID" value="TWU17961.1"/>
    <property type="molecule type" value="Genomic_DNA"/>
</dbReference>
<name>A0A5C6C2S6_9BACT</name>
<sequence length="727" mass="79116">MSNQLHTINLKGCSPTPLAHYLKALGILRLVAEQVDTTALCWWKNDSFWLRSTLNETALQEFFLNQYSPTPLVAPWNGGSGFNPKDNQDAMKAIEGGEAARFCSYRDVLAQCKSLLTNMPEDEEKANLLLLCRNTLPDNVLTWLDAAFVLTGAGPKYPPLLGTGGNDGRLEFTNNFMQHLISLLNPTDGNAAVDAEARIEESLFAELSCCRSRGTIGQYDPGSLGGSNSGSGFDGYSTVNSWDYVLMLEGAIMFAAASTKRLESGDSGALAYPFCVRSTGVGYRSSSDTDEASSRAEMWLPIWESPASFAAITTLLSEGRVETRKRKAKNGVDFARAIASLGVDRGINEFQRYGFQQRNGLAYLAVPLARFQVKAQPEAEELLAPLDHWLDRFRRAATGKTAPARAGRALRQLESSILNLCQRGDATDVQATLIALGEAEASVAISKQLRDGSMGSGISPLPLLSDDWLIKSYDCSCEFRLAAALASVTHSSVGPIRRHFEPIDPTTWRSRYPKWARDASDPAIVWTSGSLTQNLSAILNRRMIDVMKSGKDDASKELLAPLRGRLVATLPDIAAFIGGAVNDERIESLFKAFCLMDFPQSKEGFAKVMQTLHAPQVGRAMPDAAYGLLKLCYLPHRLNDVAIVLNPQILRRATLGDGAEATRLASRRLTASGFGPAADALPMSRQQAQRTAAALLFPISKKDADRLSHRVLHQSEPNVDTSVAHPG</sequence>
<protein>
    <recommendedName>
        <fullName evidence="3">Type I-U CRISPR-associated protein Csx17</fullName>
    </recommendedName>
</protein>
<dbReference type="AlphaFoldDB" id="A0A5C6C2S6"/>
<dbReference type="NCBIfam" id="TIGR04113">
    <property type="entry name" value="cas_csx17"/>
    <property type="match status" value="1"/>
</dbReference>
<proteinExistence type="predicted"/>
<dbReference type="RefSeq" id="WP_146404938.1">
    <property type="nucleotide sequence ID" value="NZ_SJPU01000001.1"/>
</dbReference>
<dbReference type="OrthoDB" id="441343at2"/>
<dbReference type="InterPro" id="IPR026483">
    <property type="entry name" value="Cas_Csx17"/>
</dbReference>
<evidence type="ECO:0008006" key="3">
    <source>
        <dbReference type="Google" id="ProtNLM"/>
    </source>
</evidence>
<organism evidence="1 2">
    <name type="scientific">Allorhodopirellula heiligendammensis</name>
    <dbReference type="NCBI Taxonomy" id="2714739"/>
    <lineage>
        <taxon>Bacteria</taxon>
        <taxon>Pseudomonadati</taxon>
        <taxon>Planctomycetota</taxon>
        <taxon>Planctomycetia</taxon>
        <taxon>Pirellulales</taxon>
        <taxon>Pirellulaceae</taxon>
        <taxon>Allorhodopirellula</taxon>
    </lineage>
</organism>
<accession>A0A5C6C2S6</accession>
<evidence type="ECO:0000313" key="1">
    <source>
        <dbReference type="EMBL" id="TWU17961.1"/>
    </source>
</evidence>